<dbReference type="Pfam" id="PF11662">
    <property type="entry name" value="DUF3263"/>
    <property type="match status" value="1"/>
</dbReference>
<organism evidence="1 2">
    <name type="scientific">Pseudolysinimonas kribbensis</name>
    <dbReference type="NCBI Taxonomy" id="433641"/>
    <lineage>
        <taxon>Bacteria</taxon>
        <taxon>Bacillati</taxon>
        <taxon>Actinomycetota</taxon>
        <taxon>Actinomycetes</taxon>
        <taxon>Micrococcales</taxon>
        <taxon>Microbacteriaceae</taxon>
        <taxon>Pseudolysinimonas</taxon>
    </lineage>
</organism>
<evidence type="ECO:0000313" key="2">
    <source>
        <dbReference type="Proteomes" id="UP001157034"/>
    </source>
</evidence>
<comment type="caution">
    <text evidence="1">The sequence shown here is derived from an EMBL/GenBank/DDBJ whole genome shotgun (WGS) entry which is preliminary data.</text>
</comment>
<dbReference type="Proteomes" id="UP001157034">
    <property type="component" value="Unassembled WGS sequence"/>
</dbReference>
<evidence type="ECO:0000313" key="1">
    <source>
        <dbReference type="EMBL" id="GMA95889.1"/>
    </source>
</evidence>
<proteinExistence type="predicted"/>
<sequence>MPAEPQRAPVQGDEQGLDERGLRMLDFEARWSGRLGAKEAAIREEFGLSAARYYQVLDALLDSPVALRRDPILVRRLQRLRDTRVRARAARTFRVDHREDTT</sequence>
<gene>
    <name evidence="1" type="ORF">GCM10025881_27130</name>
</gene>
<name>A0ABQ6K931_9MICO</name>
<dbReference type="InterPro" id="IPR021678">
    <property type="entry name" value="DUF3263"/>
</dbReference>
<reference evidence="2" key="1">
    <citation type="journal article" date="2019" name="Int. J. Syst. Evol. Microbiol.">
        <title>The Global Catalogue of Microorganisms (GCM) 10K type strain sequencing project: providing services to taxonomists for standard genome sequencing and annotation.</title>
        <authorList>
            <consortium name="The Broad Institute Genomics Platform"/>
            <consortium name="The Broad Institute Genome Sequencing Center for Infectious Disease"/>
            <person name="Wu L."/>
            <person name="Ma J."/>
        </authorList>
    </citation>
    <scope>NUCLEOTIDE SEQUENCE [LARGE SCALE GENOMIC DNA]</scope>
    <source>
        <strain evidence="2">NBRC 108894</strain>
    </source>
</reference>
<evidence type="ECO:0008006" key="3">
    <source>
        <dbReference type="Google" id="ProtNLM"/>
    </source>
</evidence>
<protein>
    <recommendedName>
        <fullName evidence="3">DUF3263 domain-containing protein</fullName>
    </recommendedName>
</protein>
<keyword evidence="2" id="KW-1185">Reference proteome</keyword>
<dbReference type="EMBL" id="BSVB01000001">
    <property type="protein sequence ID" value="GMA95889.1"/>
    <property type="molecule type" value="Genomic_DNA"/>
</dbReference>
<accession>A0ABQ6K931</accession>
<dbReference type="RefSeq" id="WP_284254578.1">
    <property type="nucleotide sequence ID" value="NZ_BAAAQO010000001.1"/>
</dbReference>